<comment type="caution">
    <text evidence="4">The sequence shown here is derived from an EMBL/GenBank/DDBJ whole genome shotgun (WGS) entry which is preliminary data.</text>
</comment>
<evidence type="ECO:0000313" key="4">
    <source>
        <dbReference type="EMBL" id="GAH26149.1"/>
    </source>
</evidence>
<dbReference type="EMBL" id="BARU01000047">
    <property type="protein sequence ID" value="GAH26149.1"/>
    <property type="molecule type" value="Genomic_DNA"/>
</dbReference>
<dbReference type="Pfam" id="PF00881">
    <property type="entry name" value="Nitroreductase"/>
    <property type="match status" value="1"/>
</dbReference>
<dbReference type="Gene3D" id="3.40.109.10">
    <property type="entry name" value="NADH Oxidase"/>
    <property type="match status" value="1"/>
</dbReference>
<evidence type="ECO:0000256" key="2">
    <source>
        <dbReference type="ARBA" id="ARBA00023002"/>
    </source>
</evidence>
<dbReference type="CDD" id="cd02062">
    <property type="entry name" value="Nitro_FMN_reductase"/>
    <property type="match status" value="1"/>
</dbReference>
<feature type="domain" description="Nitroreductase" evidence="3">
    <location>
        <begin position="7"/>
        <end position="152"/>
    </location>
</feature>
<accession>X1F9T1</accession>
<dbReference type="PANTHER" id="PTHR43673:SF10">
    <property type="entry name" value="NADH DEHYDROGENASE_NAD(P)H NITROREDUCTASE XCC3605-RELATED"/>
    <property type="match status" value="1"/>
</dbReference>
<dbReference type="InterPro" id="IPR000415">
    <property type="entry name" value="Nitroreductase-like"/>
</dbReference>
<name>X1F9T1_9ZZZZ</name>
<dbReference type="Gene3D" id="2.20.180.10">
    <property type="entry name" value="putative fmn-dependent nitroreductase like domains"/>
    <property type="match status" value="1"/>
</dbReference>
<dbReference type="PANTHER" id="PTHR43673">
    <property type="entry name" value="NAD(P)H NITROREDUCTASE YDGI-RELATED"/>
    <property type="match status" value="1"/>
</dbReference>
<dbReference type="InterPro" id="IPR023312">
    <property type="entry name" value="Put_nitroreductase_C_bac"/>
</dbReference>
<sequence>MKIYNTIVSRRTIRKFQQKPIKLSILKRIVNAGRLAPSAENLQALEYVIAVDDALRKKIFPSLRWAAYIAPEGNPKDGERPIAYIIILVNKEISFGSFFKYDVGASAQNITLAALEEGIGCCWIGSFNRVKIQNILKIPVGYSVDLVLALGYPLESPEYYDIEKGKPIKYYKDASGVLHIPKRKVADIVHIDYF</sequence>
<comment type="similarity">
    <text evidence="1">Belongs to the nitroreductase family.</text>
</comment>
<proteinExistence type="inferred from homology"/>
<reference evidence="4" key="1">
    <citation type="journal article" date="2014" name="Front. Microbiol.">
        <title>High frequency of phylogenetically diverse reductive dehalogenase-homologous genes in deep subseafloor sedimentary metagenomes.</title>
        <authorList>
            <person name="Kawai M."/>
            <person name="Futagami T."/>
            <person name="Toyoda A."/>
            <person name="Takaki Y."/>
            <person name="Nishi S."/>
            <person name="Hori S."/>
            <person name="Arai W."/>
            <person name="Tsubouchi T."/>
            <person name="Morono Y."/>
            <person name="Uchiyama I."/>
            <person name="Ito T."/>
            <person name="Fujiyama A."/>
            <person name="Inagaki F."/>
            <person name="Takami H."/>
        </authorList>
    </citation>
    <scope>NUCLEOTIDE SEQUENCE</scope>
    <source>
        <strain evidence="4">Expedition CK06-06</strain>
    </source>
</reference>
<dbReference type="GO" id="GO:0016491">
    <property type="term" value="F:oxidoreductase activity"/>
    <property type="evidence" value="ECO:0007669"/>
    <property type="project" value="UniProtKB-KW"/>
</dbReference>
<keyword evidence="2" id="KW-0560">Oxidoreductase</keyword>
<dbReference type="AlphaFoldDB" id="X1F9T1"/>
<evidence type="ECO:0000256" key="1">
    <source>
        <dbReference type="ARBA" id="ARBA00007118"/>
    </source>
</evidence>
<organism evidence="4">
    <name type="scientific">marine sediment metagenome</name>
    <dbReference type="NCBI Taxonomy" id="412755"/>
    <lineage>
        <taxon>unclassified sequences</taxon>
        <taxon>metagenomes</taxon>
        <taxon>ecological metagenomes</taxon>
    </lineage>
</organism>
<evidence type="ECO:0000259" key="3">
    <source>
        <dbReference type="Pfam" id="PF00881"/>
    </source>
</evidence>
<dbReference type="SUPFAM" id="SSF55469">
    <property type="entry name" value="FMN-dependent nitroreductase-like"/>
    <property type="match status" value="1"/>
</dbReference>
<dbReference type="InterPro" id="IPR029479">
    <property type="entry name" value="Nitroreductase"/>
</dbReference>
<protein>
    <recommendedName>
        <fullName evidence="3">Nitroreductase domain-containing protein</fullName>
    </recommendedName>
</protein>
<gene>
    <name evidence="4" type="ORF">S03H2_00321</name>
</gene>